<evidence type="ECO:0000313" key="2">
    <source>
        <dbReference type="Proteomes" id="UP001605250"/>
    </source>
</evidence>
<reference evidence="1 2" key="1">
    <citation type="submission" date="2024-07" db="EMBL/GenBank/DDBJ databases">
        <title>Novel bacterial strain Erwinia sp. OPT-41 promoting growth of various crops.</title>
        <authorList>
            <person name="Egorshina A."/>
            <person name="Lukyantsev M.A."/>
            <person name="Golubev S.N."/>
            <person name="Muratova A.Y."/>
            <person name="Bulygina E.A."/>
        </authorList>
    </citation>
    <scope>NUCLEOTIDE SEQUENCE [LARGE SCALE GENOMIC DNA]</scope>
    <source>
        <strain evidence="1 2">OPT-41</strain>
    </source>
</reference>
<dbReference type="Proteomes" id="UP001605250">
    <property type="component" value="Unassembled WGS sequence"/>
</dbReference>
<gene>
    <name evidence="1" type="ORF">AB3U87_16045</name>
</gene>
<dbReference type="RefSeq" id="WP_301730615.1">
    <property type="nucleotide sequence ID" value="NZ_JBGCUC010000015.1"/>
</dbReference>
<accession>A0ABW7CNQ1</accession>
<comment type="caution">
    <text evidence="1">The sequence shown here is derived from an EMBL/GenBank/DDBJ whole genome shotgun (WGS) entry which is preliminary data.</text>
</comment>
<dbReference type="EMBL" id="JBGCUC010000015">
    <property type="protein sequence ID" value="MFG6077869.1"/>
    <property type="molecule type" value="Genomic_DNA"/>
</dbReference>
<evidence type="ECO:0000313" key="1">
    <source>
        <dbReference type="EMBL" id="MFG6077869.1"/>
    </source>
</evidence>
<sequence length="67" mass="7333">MPPSAENAAGCAKSGLAQAFLPEEILFIASLLVDLAMKRAFRPAISQRRRYLTHDPLFRACTPAGHH</sequence>
<protein>
    <submittedName>
        <fullName evidence="1">Uncharacterized protein</fullName>
    </submittedName>
</protein>
<organism evidence="1 2">
    <name type="scientific">Erwinia plantamica</name>
    <dbReference type="NCBI Taxonomy" id="3237104"/>
    <lineage>
        <taxon>Bacteria</taxon>
        <taxon>Pseudomonadati</taxon>
        <taxon>Pseudomonadota</taxon>
        <taxon>Gammaproteobacteria</taxon>
        <taxon>Enterobacterales</taxon>
        <taxon>Erwiniaceae</taxon>
        <taxon>Erwinia</taxon>
    </lineage>
</organism>
<proteinExistence type="predicted"/>
<keyword evidence="2" id="KW-1185">Reference proteome</keyword>
<name>A0ABW7CNQ1_9GAMM</name>